<evidence type="ECO:0000256" key="3">
    <source>
        <dbReference type="ARBA" id="ARBA00023163"/>
    </source>
</evidence>
<organism evidence="5 6">
    <name type="scientific">Sandarakinorhabdus glacialis</name>
    <dbReference type="NCBI Taxonomy" id="1614636"/>
    <lineage>
        <taxon>Bacteria</taxon>
        <taxon>Pseudomonadati</taxon>
        <taxon>Pseudomonadota</taxon>
        <taxon>Alphaproteobacteria</taxon>
        <taxon>Sphingomonadales</taxon>
        <taxon>Sphingosinicellaceae</taxon>
        <taxon>Sandarakinorhabdus</taxon>
    </lineage>
</organism>
<gene>
    <name evidence="5" type="ORF">GCM10011529_15930</name>
</gene>
<accession>A0A917E6Y4</accession>
<dbReference type="GO" id="GO:0003700">
    <property type="term" value="F:DNA-binding transcription factor activity"/>
    <property type="evidence" value="ECO:0007669"/>
    <property type="project" value="InterPro"/>
</dbReference>
<dbReference type="Gene3D" id="1.10.10.60">
    <property type="entry name" value="Homeodomain-like"/>
    <property type="match status" value="1"/>
</dbReference>
<dbReference type="GO" id="GO:0043565">
    <property type="term" value="F:sequence-specific DNA binding"/>
    <property type="evidence" value="ECO:0007669"/>
    <property type="project" value="InterPro"/>
</dbReference>
<keyword evidence="3" id="KW-0804">Transcription</keyword>
<dbReference type="PANTHER" id="PTHR46796">
    <property type="entry name" value="HTH-TYPE TRANSCRIPTIONAL ACTIVATOR RHAS-RELATED"/>
    <property type="match status" value="1"/>
</dbReference>
<dbReference type="InterPro" id="IPR018060">
    <property type="entry name" value="HTH_AraC"/>
</dbReference>
<dbReference type="InterPro" id="IPR046532">
    <property type="entry name" value="DUF6597"/>
</dbReference>
<dbReference type="PROSITE" id="PS01124">
    <property type="entry name" value="HTH_ARAC_FAMILY_2"/>
    <property type="match status" value="1"/>
</dbReference>
<comment type="caution">
    <text evidence="5">The sequence shown here is derived from an EMBL/GenBank/DDBJ whole genome shotgun (WGS) entry which is preliminary data.</text>
</comment>
<evidence type="ECO:0000256" key="2">
    <source>
        <dbReference type="ARBA" id="ARBA00023125"/>
    </source>
</evidence>
<evidence type="ECO:0000313" key="6">
    <source>
        <dbReference type="Proteomes" id="UP000635071"/>
    </source>
</evidence>
<keyword evidence="1" id="KW-0805">Transcription regulation</keyword>
<feature type="domain" description="HTH araC/xylS-type" evidence="4">
    <location>
        <begin position="174"/>
        <end position="255"/>
    </location>
</feature>
<dbReference type="SMART" id="SM00342">
    <property type="entry name" value="HTH_ARAC"/>
    <property type="match status" value="1"/>
</dbReference>
<reference evidence="5" key="1">
    <citation type="journal article" date="2014" name="Int. J. Syst. Evol. Microbiol.">
        <title>Complete genome sequence of Corynebacterium casei LMG S-19264T (=DSM 44701T), isolated from a smear-ripened cheese.</title>
        <authorList>
            <consortium name="US DOE Joint Genome Institute (JGI-PGF)"/>
            <person name="Walter F."/>
            <person name="Albersmeier A."/>
            <person name="Kalinowski J."/>
            <person name="Ruckert C."/>
        </authorList>
    </citation>
    <scope>NUCLEOTIDE SEQUENCE</scope>
    <source>
        <strain evidence="5">CGMCC 1.15519</strain>
    </source>
</reference>
<dbReference type="SUPFAM" id="SSF46689">
    <property type="entry name" value="Homeodomain-like"/>
    <property type="match status" value="1"/>
</dbReference>
<reference evidence="5" key="2">
    <citation type="submission" date="2020-09" db="EMBL/GenBank/DDBJ databases">
        <authorList>
            <person name="Sun Q."/>
            <person name="Zhou Y."/>
        </authorList>
    </citation>
    <scope>NUCLEOTIDE SEQUENCE</scope>
    <source>
        <strain evidence="5">CGMCC 1.15519</strain>
    </source>
</reference>
<evidence type="ECO:0000259" key="4">
    <source>
        <dbReference type="PROSITE" id="PS01124"/>
    </source>
</evidence>
<evidence type="ECO:0000313" key="5">
    <source>
        <dbReference type="EMBL" id="GGE10363.1"/>
    </source>
</evidence>
<name>A0A917E6Y4_9SPHN</name>
<keyword evidence="6" id="KW-1185">Reference proteome</keyword>
<dbReference type="Pfam" id="PF20240">
    <property type="entry name" value="DUF6597"/>
    <property type="match status" value="1"/>
</dbReference>
<dbReference type="EMBL" id="BMJM01000004">
    <property type="protein sequence ID" value="GGE10363.1"/>
    <property type="molecule type" value="Genomic_DNA"/>
</dbReference>
<dbReference type="Proteomes" id="UP000635071">
    <property type="component" value="Unassembled WGS sequence"/>
</dbReference>
<dbReference type="Pfam" id="PF12833">
    <property type="entry name" value="HTH_18"/>
    <property type="match status" value="1"/>
</dbReference>
<dbReference type="RefSeq" id="WP_188762395.1">
    <property type="nucleotide sequence ID" value="NZ_BMJM01000004.1"/>
</dbReference>
<sequence>MVSIRYFAPSPELRPYLSSYYWFESNLPVFSDMMRAELPQIRIATVGSAYNYYANGKVRRATQAMLQGPTSGHVRFVANGPLHLFGVGLLPQGWAELIGEPADRLADDAVDLTDVVGNCADEVVANMAIACDDAARVRAADAFFLCLLARARKSPLWFTRMTDQWLTGTANPDVDALVRASGMSARSVERMAKRIYGASPKLLARKYRALGAAVRIGNAEADNWADLGAGFYDQSHFIREFKTFVGMTPSRFQDEAAPVTKLTIARKKLMPDMARLALYS</sequence>
<dbReference type="InterPro" id="IPR009057">
    <property type="entry name" value="Homeodomain-like_sf"/>
</dbReference>
<dbReference type="InterPro" id="IPR050204">
    <property type="entry name" value="AraC_XylS_family_regulators"/>
</dbReference>
<dbReference type="AlphaFoldDB" id="A0A917E6Y4"/>
<evidence type="ECO:0000256" key="1">
    <source>
        <dbReference type="ARBA" id="ARBA00023015"/>
    </source>
</evidence>
<keyword evidence="2" id="KW-0238">DNA-binding</keyword>
<proteinExistence type="predicted"/>
<protein>
    <recommendedName>
        <fullName evidence="4">HTH araC/xylS-type domain-containing protein</fullName>
    </recommendedName>
</protein>